<evidence type="ECO:0000256" key="5">
    <source>
        <dbReference type="ARBA" id="ARBA00023239"/>
    </source>
</evidence>
<dbReference type="InterPro" id="IPR036633">
    <property type="entry name" value="Prn/Lys/Arg_de-COase_C_sf"/>
</dbReference>
<keyword evidence="8" id="KW-0808">Transferase</keyword>
<evidence type="ECO:0000313" key="9">
    <source>
        <dbReference type="Proteomes" id="UP000270219"/>
    </source>
</evidence>
<keyword evidence="5" id="KW-0456">Lyase</keyword>
<protein>
    <submittedName>
        <fullName evidence="8">Aminotransferase class I/II-fold pyridoxal phosphate-dependent enzyme</fullName>
    </submittedName>
</protein>
<keyword evidence="9" id="KW-1185">Reference proteome</keyword>
<sequence>MNHKQLELPLFTKLQTFQDKNPISFHVPGHKNGSVFPHQAKGTFQSILKYDMTELNGLDDLHAPSEVIKEAEELAQDYFNSKHTFFLVGGSTVGNLAMLLATCQGGDHIIVQRNCHKSIVNGLELCGAKPIFITPEYEEALERYTSPSVATLQEALHRYPDAKAVVLTYPDYFGRTYSIKEMIDLIHSYEIPVLVDEAHGVHFSLGSPFPPSALELGADVVVHSAHKMAPAMTMSSYLHVNSMLVSEDKIAHYLQILQSSSPSYPLMASLDIARYFLANITKEELEEIKESVAYVRDIFERSDIWNVLPISEKDDFLKITLHVKHQYAANEVTRIFEENQIYPELTTHNQILFIHGLAPFNEDRRLKNAIKSVNEQLKNNENHATIDISKQFPKKIQELDLSYTTMNKLKIIEVPYEEGIGHISAESIIPYPPGIPFLLKGERITEAHFKALAEMTEQGIRLQQRNRERIKIYRHKGDQLS</sequence>
<dbReference type="SUPFAM" id="SSF53383">
    <property type="entry name" value="PLP-dependent transferases"/>
    <property type="match status" value="1"/>
</dbReference>
<dbReference type="GO" id="GO:0016831">
    <property type="term" value="F:carboxy-lyase activity"/>
    <property type="evidence" value="ECO:0007669"/>
    <property type="project" value="UniProtKB-KW"/>
</dbReference>
<dbReference type="OrthoDB" id="9815233at2"/>
<dbReference type="InterPro" id="IPR015421">
    <property type="entry name" value="PyrdxlP-dep_Trfase_major"/>
</dbReference>
<comment type="caution">
    <text evidence="8">The sequence shown here is derived from an EMBL/GenBank/DDBJ whole genome shotgun (WGS) entry which is preliminary data.</text>
</comment>
<dbReference type="InterPro" id="IPR008286">
    <property type="entry name" value="Prn/Lys/Arg_de-COase_C"/>
</dbReference>
<evidence type="ECO:0000256" key="3">
    <source>
        <dbReference type="ARBA" id="ARBA00022793"/>
    </source>
</evidence>
<accession>A0A498DIW1</accession>
<gene>
    <name evidence="8" type="ORF">D8M04_16670</name>
</gene>
<dbReference type="EMBL" id="RCHR01000007">
    <property type="protein sequence ID" value="RLL41706.1"/>
    <property type="molecule type" value="Genomic_DNA"/>
</dbReference>
<name>A0A498DIW1_9BACI</name>
<dbReference type="Gene3D" id="3.40.640.10">
    <property type="entry name" value="Type I PLP-dependent aspartate aminotransferase-like (Major domain)"/>
    <property type="match status" value="1"/>
</dbReference>
<dbReference type="RefSeq" id="WP_121524546.1">
    <property type="nucleotide sequence ID" value="NZ_RCHR01000007.1"/>
</dbReference>
<organism evidence="8 9">
    <name type="scientific">Oceanobacillus piezotolerans</name>
    <dbReference type="NCBI Taxonomy" id="2448030"/>
    <lineage>
        <taxon>Bacteria</taxon>
        <taxon>Bacillati</taxon>
        <taxon>Bacillota</taxon>
        <taxon>Bacilli</taxon>
        <taxon>Bacillales</taxon>
        <taxon>Bacillaceae</taxon>
        <taxon>Oceanobacillus</taxon>
    </lineage>
</organism>
<keyword evidence="3" id="KW-0210">Decarboxylase</keyword>
<dbReference type="Pfam" id="PF03711">
    <property type="entry name" value="OKR_DC_1_C"/>
    <property type="match status" value="1"/>
</dbReference>
<dbReference type="InterPro" id="IPR052357">
    <property type="entry name" value="Orn_Lys_Arg_decarboxylase-I"/>
</dbReference>
<feature type="domain" description="Orn/Lys/Arg decarboxylases family 1 pyridoxal-P attachment site" evidence="6">
    <location>
        <begin position="9"/>
        <end position="310"/>
    </location>
</feature>
<evidence type="ECO:0000259" key="6">
    <source>
        <dbReference type="Pfam" id="PF01276"/>
    </source>
</evidence>
<dbReference type="InterPro" id="IPR000310">
    <property type="entry name" value="Orn/Lys/Arg_deCO2ase_major_dom"/>
</dbReference>
<dbReference type="Proteomes" id="UP000270219">
    <property type="component" value="Unassembled WGS sequence"/>
</dbReference>
<comment type="cofactor">
    <cofactor evidence="1">
        <name>pyridoxal 5'-phosphate</name>
        <dbReference type="ChEBI" id="CHEBI:597326"/>
    </cofactor>
</comment>
<dbReference type="SUPFAM" id="SSF55904">
    <property type="entry name" value="Ornithine decarboxylase C-terminal domain"/>
    <property type="match status" value="1"/>
</dbReference>
<dbReference type="AlphaFoldDB" id="A0A498DIW1"/>
<comment type="similarity">
    <text evidence="2">Belongs to the Orn/Lys/Arg decarboxylase class-I family.</text>
</comment>
<evidence type="ECO:0000256" key="1">
    <source>
        <dbReference type="ARBA" id="ARBA00001933"/>
    </source>
</evidence>
<dbReference type="CDD" id="cd00615">
    <property type="entry name" value="Orn_deC_like"/>
    <property type="match status" value="1"/>
</dbReference>
<keyword evidence="8" id="KW-0032">Aminotransferase</keyword>
<reference evidence="8 9" key="1">
    <citation type="submission" date="2018-10" db="EMBL/GenBank/DDBJ databases">
        <title>Oceanobacillus sp. YLB-02 draft genome.</title>
        <authorList>
            <person name="Yu L."/>
        </authorList>
    </citation>
    <scope>NUCLEOTIDE SEQUENCE [LARGE SCALE GENOMIC DNA]</scope>
    <source>
        <strain evidence="8 9">YLB-02</strain>
    </source>
</reference>
<evidence type="ECO:0000256" key="2">
    <source>
        <dbReference type="ARBA" id="ARBA00010671"/>
    </source>
</evidence>
<evidence type="ECO:0000313" key="8">
    <source>
        <dbReference type="EMBL" id="RLL41706.1"/>
    </source>
</evidence>
<dbReference type="GO" id="GO:0008483">
    <property type="term" value="F:transaminase activity"/>
    <property type="evidence" value="ECO:0007669"/>
    <property type="project" value="UniProtKB-KW"/>
</dbReference>
<proteinExistence type="inferred from homology"/>
<dbReference type="PANTHER" id="PTHR43277:SF3">
    <property type="entry name" value="DECARBOXYLASE, PUTATIVE-RELATED"/>
    <property type="match status" value="1"/>
</dbReference>
<dbReference type="InterPro" id="IPR015424">
    <property type="entry name" value="PyrdxlP-dep_Trfase"/>
</dbReference>
<keyword evidence="4" id="KW-0663">Pyridoxal phosphate</keyword>
<dbReference type="Pfam" id="PF01276">
    <property type="entry name" value="OKR_DC_1"/>
    <property type="match status" value="1"/>
</dbReference>
<feature type="domain" description="Orn/Lys/Arg decarboxylase C-terminal" evidence="7">
    <location>
        <begin position="382"/>
        <end position="448"/>
    </location>
</feature>
<evidence type="ECO:0000256" key="4">
    <source>
        <dbReference type="ARBA" id="ARBA00022898"/>
    </source>
</evidence>
<dbReference type="Gene3D" id="3.90.105.10">
    <property type="entry name" value="Molybdopterin biosynthesis moea protein, domain 2"/>
    <property type="match status" value="1"/>
</dbReference>
<dbReference type="PANTHER" id="PTHR43277">
    <property type="entry name" value="ARGININE DECARBOXYLASE"/>
    <property type="match status" value="1"/>
</dbReference>
<evidence type="ECO:0000259" key="7">
    <source>
        <dbReference type="Pfam" id="PF03711"/>
    </source>
</evidence>